<evidence type="ECO:0000256" key="1">
    <source>
        <dbReference type="SAM" id="Coils"/>
    </source>
</evidence>
<organism evidence="2 3">
    <name type="scientific">Aetokthonos hydrillicola Thurmond2011</name>
    <dbReference type="NCBI Taxonomy" id="2712845"/>
    <lineage>
        <taxon>Bacteria</taxon>
        <taxon>Bacillati</taxon>
        <taxon>Cyanobacteriota</taxon>
        <taxon>Cyanophyceae</taxon>
        <taxon>Nostocales</taxon>
        <taxon>Hapalosiphonaceae</taxon>
        <taxon>Aetokthonos</taxon>
    </lineage>
</organism>
<evidence type="ECO:0000313" key="3">
    <source>
        <dbReference type="Proteomes" id="UP000667802"/>
    </source>
</evidence>
<keyword evidence="3" id="KW-1185">Reference proteome</keyword>
<feature type="coiled-coil region" evidence="1">
    <location>
        <begin position="401"/>
        <end position="510"/>
    </location>
</feature>
<comment type="caution">
    <text evidence="2">The sequence shown here is derived from an EMBL/GenBank/DDBJ whole genome shotgun (WGS) entry which is preliminary data.</text>
</comment>
<dbReference type="AlphaFoldDB" id="A0AAP5MDQ1"/>
<accession>A0AAP5MDQ1</accession>
<evidence type="ECO:0000313" key="2">
    <source>
        <dbReference type="EMBL" id="MDR9899928.1"/>
    </source>
</evidence>
<protein>
    <submittedName>
        <fullName evidence="2">Uncharacterized protein</fullName>
    </submittedName>
</protein>
<feature type="coiled-coil region" evidence="1">
    <location>
        <begin position="10"/>
        <end position="41"/>
    </location>
</feature>
<dbReference type="RefSeq" id="WP_208345743.1">
    <property type="nucleotide sequence ID" value="NZ_CAWQFN010000724.1"/>
</dbReference>
<dbReference type="EMBL" id="JAALHA020000028">
    <property type="protein sequence ID" value="MDR9899928.1"/>
    <property type="molecule type" value="Genomic_DNA"/>
</dbReference>
<name>A0AAP5MDQ1_9CYAN</name>
<sequence length="598" mass="66434">MGRQVELTLIKQLNEDLIKARAELKKAQDKERERKKKEKRRKLISGICRFVGAVVGTIGGPAGAALGAEIGGAVAEIANGIIENKPPEEIFVGLIDNGFAIAKAAGVNLEKELNTLGAKTATQVNEFLGSLDSSLKTVLDSMPKIFDEKLINDAIQILNLEEIPELKNLIGESYADLKKDVNNLGKLGTALKDTQTGQPIQFENPQQLLNHLSNNFFEKTKGNVQRIEALGKAIGEQVEKLRNDEKLQKDVALKLAKLIVAQVGQDAIKSRQNTVNSWILSKRKNEQLWNNPTVQEEGKALIEALFSDDQVKADVLANIESSLLDPKILRGQIQVLLDPWQQELHQRLDDITKFDDKSTPSNAVAAAEASVRYLEGCIEKFNRSLLPFLKGDNDPKRDELLVKLNEKYKENEKAIDDIEIAKRELGKVEINQANALIELNNIKLQLEQANQLYSIAELKVSQAAIETKVAQLSKLQAQKHVDEKDNLLKAAQARQKAAEARVKAAKFNVESRKALAEGATKRGAEASRIRVLLSQPPLRLLENDLVKETAAARFQHAEALIDAFKAYRELVRYFVAFRGSIPQELSLSGEKLFGECFW</sequence>
<dbReference type="Proteomes" id="UP000667802">
    <property type="component" value="Unassembled WGS sequence"/>
</dbReference>
<proteinExistence type="predicted"/>
<keyword evidence="1" id="KW-0175">Coiled coil</keyword>
<gene>
    <name evidence="2" type="ORF">G7B40_036045</name>
</gene>
<reference evidence="3" key="1">
    <citation type="journal article" date="2021" name="Science">
        <title>Hunting the eagle killer: A cyanobacterial neurotoxin causes vacuolar myelinopathy.</title>
        <authorList>
            <person name="Breinlinger S."/>
            <person name="Phillips T.J."/>
            <person name="Haram B.N."/>
            <person name="Mares J."/>
            <person name="Martinez Yerena J.A."/>
            <person name="Hrouzek P."/>
            <person name="Sobotka R."/>
            <person name="Henderson W.M."/>
            <person name="Schmieder P."/>
            <person name="Williams S.M."/>
            <person name="Lauderdale J.D."/>
            <person name="Wilde H.D."/>
            <person name="Gerrin W."/>
            <person name="Kust A."/>
            <person name="Washington J.W."/>
            <person name="Wagner C."/>
            <person name="Geier B."/>
            <person name="Liebeke M."/>
            <person name="Enke H."/>
            <person name="Niedermeyer T.H.J."/>
            <person name="Wilde S.B."/>
        </authorList>
    </citation>
    <scope>NUCLEOTIDE SEQUENCE [LARGE SCALE GENOMIC DNA]</scope>
    <source>
        <strain evidence="3">Thurmond2011</strain>
    </source>
</reference>